<evidence type="ECO:0000313" key="2">
    <source>
        <dbReference type="EMBL" id="RKT84690.1"/>
    </source>
</evidence>
<dbReference type="Proteomes" id="UP000270697">
    <property type="component" value="Unassembled WGS sequence"/>
</dbReference>
<keyword evidence="1" id="KW-1133">Transmembrane helix</keyword>
<gene>
    <name evidence="2" type="ORF">ATL45_3014</name>
    <name evidence="3" type="ORF">SAMN05421805_12357</name>
</gene>
<reference evidence="2 5" key="2">
    <citation type="submission" date="2018-10" db="EMBL/GenBank/DDBJ databases">
        <title>Sequencing the genomes of 1000 actinobacteria strains.</title>
        <authorList>
            <person name="Klenk H.-P."/>
        </authorList>
    </citation>
    <scope>NUCLEOTIDE SEQUENCE [LARGE SCALE GENOMIC DNA]</scope>
    <source>
        <strain evidence="2 5">DSM 45119</strain>
    </source>
</reference>
<keyword evidence="5" id="KW-1185">Reference proteome</keyword>
<dbReference type="EMBL" id="RBXX01000002">
    <property type="protein sequence ID" value="RKT84690.1"/>
    <property type="molecule type" value="Genomic_DNA"/>
</dbReference>
<proteinExistence type="predicted"/>
<evidence type="ECO:0000313" key="5">
    <source>
        <dbReference type="Proteomes" id="UP000270697"/>
    </source>
</evidence>
<accession>A0A1I5JNT9</accession>
<dbReference type="EMBL" id="FOUP01000023">
    <property type="protein sequence ID" value="SFO74016.1"/>
    <property type="molecule type" value="Genomic_DNA"/>
</dbReference>
<organism evidence="3 4">
    <name type="scientific">Saccharopolyspora antimicrobica</name>
    <dbReference type="NCBI Taxonomy" id="455193"/>
    <lineage>
        <taxon>Bacteria</taxon>
        <taxon>Bacillati</taxon>
        <taxon>Actinomycetota</taxon>
        <taxon>Actinomycetes</taxon>
        <taxon>Pseudonocardiales</taxon>
        <taxon>Pseudonocardiaceae</taxon>
        <taxon>Saccharopolyspora</taxon>
    </lineage>
</organism>
<dbReference type="AlphaFoldDB" id="A0A1I5JNT9"/>
<dbReference type="OrthoDB" id="3681611at2"/>
<feature type="transmembrane region" description="Helical" evidence="1">
    <location>
        <begin position="40"/>
        <end position="62"/>
    </location>
</feature>
<keyword evidence="1" id="KW-0812">Transmembrane</keyword>
<evidence type="ECO:0000313" key="4">
    <source>
        <dbReference type="Proteomes" id="UP000199398"/>
    </source>
</evidence>
<evidence type="ECO:0000256" key="1">
    <source>
        <dbReference type="SAM" id="Phobius"/>
    </source>
</evidence>
<dbReference type="Proteomes" id="UP000199398">
    <property type="component" value="Unassembled WGS sequence"/>
</dbReference>
<sequence length="274" mass="28124">MSEELLRESLRAAVADEPPLGIDPDAVAAEGKRRQRRRRAVIGAAVATLVVAAGAAALPGVLGPRAVPPATPRVDAVEPISWPPAGMVRVELPEPQLIARGEQIELHLAESMSRTVPGARDISTEQQHGLGPGFGTEPPATVTVRAGFRRAVAQGSVLPVLVDVAVLGPGTVLAPPDQACGDGQPATRHCEQHVLADGSIAVDSSLGLPSAAGASHHVVRHFRVDGTVVSVTASFDTSTAHPDGISPASGLAQPPMDLAELIALATDPQLSLSR</sequence>
<protein>
    <submittedName>
        <fullName evidence="3">Uncharacterized protein</fullName>
    </submittedName>
</protein>
<name>A0A1I5JNT9_9PSEU</name>
<reference evidence="3 4" key="1">
    <citation type="submission" date="2016-10" db="EMBL/GenBank/DDBJ databases">
        <authorList>
            <person name="de Groot N.N."/>
        </authorList>
    </citation>
    <scope>NUCLEOTIDE SEQUENCE [LARGE SCALE GENOMIC DNA]</scope>
    <source>
        <strain evidence="3 4">CPCC 201259</strain>
    </source>
</reference>
<evidence type="ECO:0000313" key="3">
    <source>
        <dbReference type="EMBL" id="SFO74016.1"/>
    </source>
</evidence>
<keyword evidence="1" id="KW-0472">Membrane</keyword>
<dbReference type="RefSeq" id="WP_093159160.1">
    <property type="nucleotide sequence ID" value="NZ_FOUP01000023.1"/>
</dbReference>
<dbReference type="STRING" id="455193.SAMN05421805_12357"/>